<dbReference type="PANTHER" id="PTHR10465:SF0">
    <property type="entry name" value="SARCALUMENIN"/>
    <property type="match status" value="1"/>
</dbReference>
<accession>A0ABV8B1G1</accession>
<evidence type="ECO:0000256" key="2">
    <source>
        <dbReference type="ARBA" id="ARBA00022741"/>
    </source>
</evidence>
<evidence type="ECO:0000256" key="5">
    <source>
        <dbReference type="ARBA" id="ARBA00023136"/>
    </source>
</evidence>
<keyword evidence="3" id="KW-0378">Hydrolase</keyword>
<reference evidence="9" key="1">
    <citation type="journal article" date="2019" name="Int. J. Syst. Evol. Microbiol.">
        <title>The Global Catalogue of Microorganisms (GCM) 10K type strain sequencing project: providing services to taxonomists for standard genome sequencing and annotation.</title>
        <authorList>
            <consortium name="The Broad Institute Genomics Platform"/>
            <consortium name="The Broad Institute Genome Sequencing Center for Infectious Disease"/>
            <person name="Wu L."/>
            <person name="Ma J."/>
        </authorList>
    </citation>
    <scope>NUCLEOTIDE SEQUENCE [LARGE SCALE GENOMIC DNA]</scope>
    <source>
        <strain evidence="9">CCUG 61889</strain>
    </source>
</reference>
<dbReference type="Proteomes" id="UP001595752">
    <property type="component" value="Unassembled WGS sequence"/>
</dbReference>
<proteinExistence type="predicted"/>
<keyword evidence="4" id="KW-0342">GTP-binding</keyword>
<name>A0ABV8B1G1_9BACI</name>
<evidence type="ECO:0000313" key="9">
    <source>
        <dbReference type="Proteomes" id="UP001595752"/>
    </source>
</evidence>
<evidence type="ECO:0000256" key="1">
    <source>
        <dbReference type="ARBA" id="ARBA00004370"/>
    </source>
</evidence>
<dbReference type="PANTHER" id="PTHR10465">
    <property type="entry name" value="TRANSMEMBRANE GTPASE FZO1"/>
    <property type="match status" value="1"/>
</dbReference>
<dbReference type="InterPro" id="IPR045063">
    <property type="entry name" value="Dynamin_N"/>
</dbReference>
<sequence>MLDVKQRSHSSETAKKLAALYECFMKEEDAQNAKKIVQLYKKWSEQQFVIAFCGHFSAGKSSMINELVGYHLLPSSPIPTSANLVSVQAGEEHATVYFKKSEPVRYLAPYDYEQIKAFAIDGDEIESIHLSIKTNQLPEGITVMDTPGIDSTDDAHRLATESALHLADVIFYVMDYNHVQSELNFQFTKELKQQGKKLYLIINQIDKHQDNELTFPQFKASVRQSFANWQVEPDDIFYTTLKNQYHTYNELDKVKQLLHHYVLEKKQYMEEHLIQGMKRLIDHHVKLIEKQQEEEIAIYANVLTGLPEQERERLVQNMYTLDQEQQKIENEEKQLEQTFWAEAKAILQNANLMPYETREKARLFIESCQEDFKVGFLFSKKKTEQERKERLARFYEDLKEKVTSQLNWHLQQFLQRFLKEHQLDTSDLLQEANGFGVEVKEEELRSLVKSGAGVTGAYILTFADDTANELKKRAERQLQGILMHLLFCKRNLSEQKIASIQEGLSRYPEYEGELHHIARLQKKGEETKSALINIMNNHALMEDAGSTQLLESFVNESFIVKEGQELEGLSPKHAMAIDKKEEAAELPSQSINGKSMAQAVEDVKKTIEVVSPFQSLGGMAKRLEEKAERLNNHQFTVALFGAFSAGKSSFANALIGEKLLPVSPNPTTATINKIMPPSPGHPHRTAKVHLKSKEQLFLDLKASLKWFGQQADSLEEALNLIQQLRYDENMDVRHKLHLSFLQAVKKGYRTVSNHLGEAVTVTIEEFHEYVAKEEKACFVQFIELYYDCELTQKGITLVDTPGADSINARHTDVAFEYIKNADAILFVTYYNHAFSKADREFLIQLGRVKDLFTLDKMFFIINAADLASSDDELSVVVKYVGQQLEQYGIRFPRLFPLSSLLALTNKEEANFKPFEEAFDRFISTELTQLVTTSAYEEISRTLQMVDELLKLQTQTESEKKARLQSIITAKQKLKDIVQSLVVSQEQQRLHHEIEELLYYVKQRVLLRYFDFFKESFNPASLRDDQGRIKEQLQACLEELLQSVGFDIAQEMRATSLRLETFIKRLGKEVHASFTKEAGAVDSTLQWGYQWDVQAADLTFVSPFEGMDMSRFKKPLTLYKNSKSFFEKNEKEKMSEQLKELMSPIVDEYVKIKQSQLADIFIAIFNQMVEHYQRHLLAEIEQTYNGLEEAITHPISIDGLKRAKLTLQQMI</sequence>
<evidence type="ECO:0000256" key="6">
    <source>
        <dbReference type="SAM" id="Coils"/>
    </source>
</evidence>
<keyword evidence="9" id="KW-1185">Reference proteome</keyword>
<evidence type="ECO:0000313" key="8">
    <source>
        <dbReference type="EMBL" id="MFC3884102.1"/>
    </source>
</evidence>
<dbReference type="RefSeq" id="WP_377915235.1">
    <property type="nucleotide sequence ID" value="NZ_JBHRZT010000052.1"/>
</dbReference>
<protein>
    <submittedName>
        <fullName evidence="8">Dynamin family protein</fullName>
    </submittedName>
</protein>
<comment type="subcellular location">
    <subcellularLocation>
        <location evidence="1">Membrane</location>
    </subcellularLocation>
</comment>
<dbReference type="Pfam" id="PF00350">
    <property type="entry name" value="Dynamin_N"/>
    <property type="match status" value="2"/>
</dbReference>
<dbReference type="InterPro" id="IPR027094">
    <property type="entry name" value="Mitofusin_fam"/>
</dbReference>
<keyword evidence="5" id="KW-0472">Membrane</keyword>
<keyword evidence="6" id="KW-0175">Coiled coil</keyword>
<organism evidence="8 9">
    <name type="scientific">Bacillus songklensis</name>
    <dbReference type="NCBI Taxonomy" id="1069116"/>
    <lineage>
        <taxon>Bacteria</taxon>
        <taxon>Bacillati</taxon>
        <taxon>Bacillota</taxon>
        <taxon>Bacilli</taxon>
        <taxon>Bacillales</taxon>
        <taxon>Bacillaceae</taxon>
        <taxon>Bacillus</taxon>
    </lineage>
</organism>
<feature type="domain" description="Dynamin N-terminal" evidence="7">
    <location>
        <begin position="637"/>
        <end position="862"/>
    </location>
</feature>
<evidence type="ECO:0000256" key="3">
    <source>
        <dbReference type="ARBA" id="ARBA00022801"/>
    </source>
</evidence>
<dbReference type="SUPFAM" id="SSF52540">
    <property type="entry name" value="P-loop containing nucleoside triphosphate hydrolases"/>
    <property type="match status" value="2"/>
</dbReference>
<gene>
    <name evidence="8" type="ORF">ACFOU2_11610</name>
</gene>
<evidence type="ECO:0000256" key="4">
    <source>
        <dbReference type="ARBA" id="ARBA00023134"/>
    </source>
</evidence>
<keyword evidence="2" id="KW-0547">Nucleotide-binding</keyword>
<dbReference type="Gene3D" id="3.40.50.300">
    <property type="entry name" value="P-loop containing nucleotide triphosphate hydrolases"/>
    <property type="match status" value="2"/>
</dbReference>
<comment type="caution">
    <text evidence="8">The sequence shown here is derived from an EMBL/GenBank/DDBJ whole genome shotgun (WGS) entry which is preliminary data.</text>
</comment>
<feature type="coiled-coil region" evidence="6">
    <location>
        <begin position="311"/>
        <end position="341"/>
    </location>
</feature>
<dbReference type="InterPro" id="IPR027417">
    <property type="entry name" value="P-loop_NTPase"/>
</dbReference>
<feature type="domain" description="Dynamin N-terminal" evidence="7">
    <location>
        <begin position="50"/>
        <end position="204"/>
    </location>
</feature>
<dbReference type="CDD" id="cd09912">
    <property type="entry name" value="DLP_2"/>
    <property type="match status" value="2"/>
</dbReference>
<dbReference type="EMBL" id="JBHRZT010000052">
    <property type="protein sequence ID" value="MFC3884102.1"/>
    <property type="molecule type" value="Genomic_DNA"/>
</dbReference>
<evidence type="ECO:0000259" key="7">
    <source>
        <dbReference type="Pfam" id="PF00350"/>
    </source>
</evidence>